<dbReference type="Proteomes" id="UP001056383">
    <property type="component" value="Chromosome"/>
</dbReference>
<keyword evidence="1" id="KW-0732">Signal</keyword>
<feature type="signal peptide" evidence="1">
    <location>
        <begin position="1"/>
        <end position="26"/>
    </location>
</feature>
<sequence>MKMKHNRALLAAVFTAALLTPTTAFAANTEASAPMSEQAAAADGNLYAWEHAWKGGRMAAWSGNSSNWSDRNMRNQASSVLNNGYAGAFGHVRLYWDAGYGGASYCLRNGEDLMDMRYDYFEHNGAGGGQSMNDNVSSHRWVGSC</sequence>
<dbReference type="Pfam" id="PF03995">
    <property type="entry name" value="Inhibitor_I36"/>
    <property type="match status" value="1"/>
</dbReference>
<evidence type="ECO:0000256" key="1">
    <source>
        <dbReference type="SAM" id="SignalP"/>
    </source>
</evidence>
<accession>A0ABY4TH21</accession>
<dbReference type="EMBL" id="CP095474">
    <property type="protein sequence ID" value="URN17510.1"/>
    <property type="molecule type" value="Genomic_DNA"/>
</dbReference>
<evidence type="ECO:0000313" key="3">
    <source>
        <dbReference type="Proteomes" id="UP001056383"/>
    </source>
</evidence>
<organism evidence="2 3">
    <name type="scientific">Streptomyces sudanensis</name>
    <dbReference type="NCBI Taxonomy" id="436397"/>
    <lineage>
        <taxon>Bacteria</taxon>
        <taxon>Bacillati</taxon>
        <taxon>Actinomycetota</taxon>
        <taxon>Actinomycetes</taxon>
        <taxon>Kitasatosporales</taxon>
        <taxon>Streptomycetaceae</taxon>
        <taxon>Streptomyces</taxon>
    </lineage>
</organism>
<evidence type="ECO:0000313" key="2">
    <source>
        <dbReference type="EMBL" id="URN17510.1"/>
    </source>
</evidence>
<name>A0ABY4TH21_9ACTN</name>
<gene>
    <name evidence="2" type="ORF">MW084_18000</name>
</gene>
<dbReference type="RefSeq" id="WP_010470706.1">
    <property type="nucleotide sequence ID" value="NZ_CP095474.1"/>
</dbReference>
<keyword evidence="3" id="KW-1185">Reference proteome</keyword>
<proteinExistence type="predicted"/>
<dbReference type="Gene3D" id="2.60.20.10">
    <property type="entry name" value="Crystallins"/>
    <property type="match status" value="1"/>
</dbReference>
<reference evidence="2" key="1">
    <citation type="submission" date="2022-04" db="EMBL/GenBank/DDBJ databases">
        <title>Systematic whole-genome sequencing reveals an unexpected diversity among actinomycetoma pathogens and provides insights into their antibacterial susceptibilities.</title>
        <authorList>
            <person name="Watson A.K."/>
            <person name="Kepplinger B."/>
            <person name="Bakhiet S.M."/>
            <person name="Mhmoud N.A."/>
            <person name="Chapman J."/>
            <person name="Allenby N."/>
            <person name="Mickiewicz K."/>
            <person name="Goodfellow M."/>
            <person name="Fahal A.H."/>
            <person name="Errington J."/>
        </authorList>
    </citation>
    <scope>NUCLEOTIDE SEQUENCE</scope>
    <source>
        <strain evidence="2">SD 504</strain>
    </source>
</reference>
<protein>
    <submittedName>
        <fullName evidence="2">Peptidase inhibitor family I36 protein</fullName>
    </submittedName>
</protein>
<feature type="chain" id="PRO_5046329117" evidence="1">
    <location>
        <begin position="27"/>
        <end position="145"/>
    </location>
</feature>